<feature type="domain" description="Antitoxin SocA-like Panacea" evidence="1">
    <location>
        <begin position="27"/>
        <end position="134"/>
    </location>
</feature>
<protein>
    <submittedName>
        <fullName evidence="2">DUF4065 domain-containing protein</fullName>
    </submittedName>
</protein>
<proteinExistence type="predicted"/>
<dbReference type="Proteomes" id="UP001163831">
    <property type="component" value="Chromosome"/>
</dbReference>
<evidence type="ECO:0000313" key="2">
    <source>
        <dbReference type="EMBL" id="UYH50549.1"/>
    </source>
</evidence>
<dbReference type="RefSeq" id="WP_319806134.1">
    <property type="nucleotide sequence ID" value="NZ_CP107052.1"/>
</dbReference>
<reference evidence="2" key="1">
    <citation type="submission" date="2022-10" db="EMBL/GenBank/DDBJ databases">
        <title>Candidatus Kirkpatrella diaphorinas gen. nov., sp. nov., an uncultured endosymbiont identified in a population of Diaphorina citri from Hawaii.</title>
        <authorList>
            <person name="Henry E.M."/>
            <person name="Carlson C.R."/>
            <person name="Kuo Y.-W."/>
        </authorList>
    </citation>
    <scope>NUCLEOTIDE SEQUENCE</scope>
    <source>
        <strain evidence="2">CADCRV1</strain>
    </source>
</reference>
<dbReference type="Pfam" id="PF13274">
    <property type="entry name" value="SocA_Panacea"/>
    <property type="match status" value="1"/>
</dbReference>
<gene>
    <name evidence="2" type="ORF">N5W20_05325</name>
</gene>
<evidence type="ECO:0000259" key="1">
    <source>
        <dbReference type="Pfam" id="PF13274"/>
    </source>
</evidence>
<name>A0ABY6GH26_9PROT</name>
<dbReference type="InterPro" id="IPR025272">
    <property type="entry name" value="SocA_Panacea"/>
</dbReference>
<keyword evidence="3" id="KW-1185">Reference proteome</keyword>
<organism evidence="2 3">
    <name type="scientific">Candidatus Kirkpatrickella diaphorinae</name>
    <dbReference type="NCBI Taxonomy" id="2984322"/>
    <lineage>
        <taxon>Bacteria</taxon>
        <taxon>Pseudomonadati</taxon>
        <taxon>Pseudomonadota</taxon>
        <taxon>Alphaproteobacteria</taxon>
        <taxon>Acetobacterales</taxon>
        <taxon>Acetobacteraceae</taxon>
        <taxon>Candidatus Kirkpatrickella</taxon>
    </lineage>
</organism>
<evidence type="ECO:0000313" key="3">
    <source>
        <dbReference type="Proteomes" id="UP001163831"/>
    </source>
</evidence>
<dbReference type="EMBL" id="CP107052">
    <property type="protein sequence ID" value="UYH50549.1"/>
    <property type="molecule type" value="Genomic_DNA"/>
</dbReference>
<accession>A0ABY6GH26</accession>
<sequence>MFTPAAIANKFLEFARDEGRLLTNMHLQKLAFIAHGWNLALFRKPLIREEAKVWKFGPVYPELYNALSKYGSGAVTDLVHQNDDNVFFEVPRGPVVRAQITPQQEKLLKAVWDSFKTFSGIELSAMTHMDDSPWSIAKKQYGLNSSIPDDLSRSYYETLLKAESSSEGQ</sequence>